<evidence type="ECO:0000256" key="9">
    <source>
        <dbReference type="ARBA" id="ARBA00023136"/>
    </source>
</evidence>
<evidence type="ECO:0000256" key="4">
    <source>
        <dbReference type="ARBA" id="ARBA00022475"/>
    </source>
</evidence>
<evidence type="ECO:0000256" key="7">
    <source>
        <dbReference type="ARBA" id="ARBA00023053"/>
    </source>
</evidence>
<evidence type="ECO:0000256" key="1">
    <source>
        <dbReference type="ARBA" id="ARBA00004651"/>
    </source>
</evidence>
<keyword evidence="7" id="KW-0915">Sodium</keyword>
<organism evidence="13 14">
    <name type="scientific">Rhamnusium bicolor</name>
    <dbReference type="NCBI Taxonomy" id="1586634"/>
    <lineage>
        <taxon>Eukaryota</taxon>
        <taxon>Metazoa</taxon>
        <taxon>Ecdysozoa</taxon>
        <taxon>Arthropoda</taxon>
        <taxon>Hexapoda</taxon>
        <taxon>Insecta</taxon>
        <taxon>Pterygota</taxon>
        <taxon>Neoptera</taxon>
        <taxon>Endopterygota</taxon>
        <taxon>Coleoptera</taxon>
        <taxon>Polyphaga</taxon>
        <taxon>Cucujiformia</taxon>
        <taxon>Chrysomeloidea</taxon>
        <taxon>Cerambycidae</taxon>
        <taxon>Lepturinae</taxon>
        <taxon>Rhagiini</taxon>
        <taxon>Rhamnusium</taxon>
    </lineage>
</organism>
<keyword evidence="5 12" id="KW-0812">Transmembrane</keyword>
<evidence type="ECO:0000313" key="14">
    <source>
        <dbReference type="Proteomes" id="UP001162156"/>
    </source>
</evidence>
<feature type="transmembrane region" description="Helical" evidence="12">
    <location>
        <begin position="12"/>
        <end position="28"/>
    </location>
</feature>
<feature type="transmembrane region" description="Helical" evidence="12">
    <location>
        <begin position="142"/>
        <end position="161"/>
    </location>
</feature>
<keyword evidence="14" id="KW-1185">Reference proteome</keyword>
<keyword evidence="4" id="KW-1003">Cell membrane</keyword>
<reference evidence="13" key="1">
    <citation type="journal article" date="2023" name="Insect Mol. Biol.">
        <title>Genome sequencing provides insights into the evolution of gene families encoding plant cell wall-degrading enzymes in longhorned beetles.</title>
        <authorList>
            <person name="Shin N.R."/>
            <person name="Okamura Y."/>
            <person name="Kirsch R."/>
            <person name="Pauchet Y."/>
        </authorList>
    </citation>
    <scope>NUCLEOTIDE SEQUENCE</scope>
    <source>
        <strain evidence="13">RBIC_L_NR</strain>
    </source>
</reference>
<keyword evidence="9 12" id="KW-0472">Membrane</keyword>
<evidence type="ECO:0000256" key="11">
    <source>
        <dbReference type="RuleBase" id="RU362091"/>
    </source>
</evidence>
<protein>
    <submittedName>
        <fullName evidence="13">Uncharacterized protein</fullName>
    </submittedName>
</protein>
<dbReference type="PANTHER" id="PTHR42985:SF41">
    <property type="entry name" value="GH19970P-RELATED"/>
    <property type="match status" value="1"/>
</dbReference>
<comment type="subcellular location">
    <subcellularLocation>
        <location evidence="1">Cell membrane</location>
        <topology evidence="1">Multi-pass membrane protein</topology>
    </subcellularLocation>
</comment>
<dbReference type="Gene3D" id="1.20.1730.10">
    <property type="entry name" value="Sodium/glucose cotransporter"/>
    <property type="match status" value="1"/>
</dbReference>
<keyword evidence="8" id="KW-0406">Ion transport</keyword>
<evidence type="ECO:0000256" key="12">
    <source>
        <dbReference type="SAM" id="Phobius"/>
    </source>
</evidence>
<evidence type="ECO:0000256" key="10">
    <source>
        <dbReference type="ARBA" id="ARBA00023201"/>
    </source>
</evidence>
<name>A0AAV8X8X4_9CUCU</name>
<keyword evidence="10" id="KW-0739">Sodium transport</keyword>
<evidence type="ECO:0000256" key="3">
    <source>
        <dbReference type="ARBA" id="ARBA00022448"/>
    </source>
</evidence>
<sequence length="179" mass="20210">MFRKIDEIGATYFYVSGVTILGTPSEIYNFGTQYWYIIIAIWLSGLVVAYVYLPVFLTLQVNSSYEYLELRFNRVIRTIVSVFFVLDEVMFLPIVIYVPSLAFNQVTGIDIHLIGTVVCAVCIFYTMLGGLQAVVWTDSWQVIAMFISVVVVISLGTYSIGGPSVIIDLTSKGKRFEFF</sequence>
<dbReference type="Proteomes" id="UP001162156">
    <property type="component" value="Unassembled WGS sequence"/>
</dbReference>
<dbReference type="InterPro" id="IPR001734">
    <property type="entry name" value="Na/solute_symporter"/>
</dbReference>
<dbReference type="GO" id="GO:0005886">
    <property type="term" value="C:plasma membrane"/>
    <property type="evidence" value="ECO:0007669"/>
    <property type="project" value="UniProtKB-SubCell"/>
</dbReference>
<feature type="transmembrane region" description="Helical" evidence="12">
    <location>
        <begin position="78"/>
        <end position="99"/>
    </location>
</feature>
<evidence type="ECO:0000256" key="6">
    <source>
        <dbReference type="ARBA" id="ARBA00022989"/>
    </source>
</evidence>
<dbReference type="GO" id="GO:0015293">
    <property type="term" value="F:symporter activity"/>
    <property type="evidence" value="ECO:0007669"/>
    <property type="project" value="TreeGrafter"/>
</dbReference>
<dbReference type="InterPro" id="IPR051163">
    <property type="entry name" value="Sodium:Solute_Symporter_SSF"/>
</dbReference>
<evidence type="ECO:0000313" key="13">
    <source>
        <dbReference type="EMBL" id="KAJ8934936.1"/>
    </source>
</evidence>
<feature type="transmembrane region" description="Helical" evidence="12">
    <location>
        <begin position="111"/>
        <end position="135"/>
    </location>
</feature>
<evidence type="ECO:0000256" key="2">
    <source>
        <dbReference type="ARBA" id="ARBA00006434"/>
    </source>
</evidence>
<dbReference type="EMBL" id="JANEYF010003651">
    <property type="protein sequence ID" value="KAJ8934936.1"/>
    <property type="molecule type" value="Genomic_DNA"/>
</dbReference>
<evidence type="ECO:0000256" key="5">
    <source>
        <dbReference type="ARBA" id="ARBA00022692"/>
    </source>
</evidence>
<dbReference type="InterPro" id="IPR038377">
    <property type="entry name" value="Na/Glc_symporter_sf"/>
</dbReference>
<dbReference type="AlphaFoldDB" id="A0AAV8X8X4"/>
<comment type="caution">
    <text evidence="13">The sequence shown here is derived from an EMBL/GenBank/DDBJ whole genome shotgun (WGS) entry which is preliminary data.</text>
</comment>
<keyword evidence="6 12" id="KW-1133">Transmembrane helix</keyword>
<keyword evidence="3" id="KW-0813">Transport</keyword>
<evidence type="ECO:0000256" key="8">
    <source>
        <dbReference type="ARBA" id="ARBA00023065"/>
    </source>
</evidence>
<feature type="transmembrane region" description="Helical" evidence="12">
    <location>
        <begin position="34"/>
        <end position="57"/>
    </location>
</feature>
<dbReference type="GO" id="GO:0006814">
    <property type="term" value="P:sodium ion transport"/>
    <property type="evidence" value="ECO:0007669"/>
    <property type="project" value="UniProtKB-KW"/>
</dbReference>
<accession>A0AAV8X8X4</accession>
<dbReference type="PANTHER" id="PTHR42985">
    <property type="entry name" value="SODIUM-COUPLED MONOCARBOXYLATE TRANSPORTER"/>
    <property type="match status" value="1"/>
</dbReference>
<dbReference type="Pfam" id="PF00474">
    <property type="entry name" value="SSF"/>
    <property type="match status" value="1"/>
</dbReference>
<dbReference type="PROSITE" id="PS50283">
    <property type="entry name" value="NA_SOLUT_SYMP_3"/>
    <property type="match status" value="1"/>
</dbReference>
<comment type="similarity">
    <text evidence="2 11">Belongs to the sodium:solute symporter (SSF) (TC 2.A.21) family.</text>
</comment>
<proteinExistence type="inferred from homology"/>
<gene>
    <name evidence="13" type="ORF">NQ314_013095</name>
</gene>